<keyword evidence="2" id="KW-0812">Transmembrane</keyword>
<name>A0A9Q6ABL9_9BACI</name>
<keyword evidence="2" id="KW-1133">Transmembrane helix</keyword>
<feature type="domain" description="DUF4352" evidence="3">
    <location>
        <begin position="79"/>
        <end position="207"/>
    </location>
</feature>
<proteinExistence type="predicted"/>
<comment type="caution">
    <text evidence="4">The sequence shown here is derived from an EMBL/GenBank/DDBJ whole genome shotgun (WGS) entry which is preliminary data.</text>
</comment>
<dbReference type="Gene3D" id="2.60.40.1240">
    <property type="match status" value="1"/>
</dbReference>
<keyword evidence="2" id="KW-0472">Membrane</keyword>
<protein>
    <submittedName>
        <fullName evidence="4">DUF4352 domain-containing protein</fullName>
    </submittedName>
</protein>
<evidence type="ECO:0000313" key="5">
    <source>
        <dbReference type="Proteomes" id="UP000234803"/>
    </source>
</evidence>
<organism evidence="4 5">
    <name type="scientific">Bacillus halotolerans</name>
    <dbReference type="NCBI Taxonomy" id="260554"/>
    <lineage>
        <taxon>Bacteria</taxon>
        <taxon>Bacillati</taxon>
        <taxon>Bacillota</taxon>
        <taxon>Bacilli</taxon>
        <taxon>Bacillales</taxon>
        <taxon>Bacillaceae</taxon>
        <taxon>Bacillus</taxon>
    </lineage>
</organism>
<reference evidence="4 5" key="1">
    <citation type="submission" date="2017-12" db="EMBL/GenBank/DDBJ databases">
        <title>Comparative Functional Genomics of Dry Heat Resistant strains isolated from the Viking Spacecraft.</title>
        <authorList>
            <person name="Seuylemezian A."/>
            <person name="Cooper K."/>
            <person name="Vaishampayan P."/>
        </authorList>
    </citation>
    <scope>NUCLEOTIDE SEQUENCE [LARGE SCALE GENOMIC DNA]</scope>
    <source>
        <strain evidence="4 5">V48-19</strain>
    </source>
</reference>
<evidence type="ECO:0000256" key="2">
    <source>
        <dbReference type="SAM" id="Phobius"/>
    </source>
</evidence>
<feature type="transmembrane region" description="Helical" evidence="2">
    <location>
        <begin position="38"/>
        <end position="59"/>
    </location>
</feature>
<dbReference type="InterPro" id="IPR029050">
    <property type="entry name" value="Immunoprotect_excell_Ig-like"/>
</dbReference>
<accession>A0A9Q6ABL9</accession>
<keyword evidence="1" id="KW-0732">Signal</keyword>
<dbReference type="InterPro" id="IPR029051">
    <property type="entry name" value="DUF4352"/>
</dbReference>
<gene>
    <name evidence="4" type="ORF">CUU63_01250</name>
</gene>
<evidence type="ECO:0000256" key="1">
    <source>
        <dbReference type="ARBA" id="ARBA00022729"/>
    </source>
</evidence>
<dbReference type="EMBL" id="PGUV01000001">
    <property type="protein sequence ID" value="PLS09959.1"/>
    <property type="molecule type" value="Genomic_DNA"/>
</dbReference>
<evidence type="ECO:0000259" key="3">
    <source>
        <dbReference type="Pfam" id="PF11611"/>
    </source>
</evidence>
<dbReference type="Proteomes" id="UP000234803">
    <property type="component" value="Unassembled WGS sequence"/>
</dbReference>
<dbReference type="Pfam" id="PF11611">
    <property type="entry name" value="DUF4352"/>
    <property type="match status" value="1"/>
</dbReference>
<evidence type="ECO:0000313" key="4">
    <source>
        <dbReference type="EMBL" id="PLS09959.1"/>
    </source>
</evidence>
<dbReference type="AlphaFoldDB" id="A0A9Q6ABL9"/>
<sequence>MAGKLVPCKACGQEIAKGVKKCPNCGKDQRNFFMRHKIITFILAVVVIIIIGNVIGGGGDSEATSKTSSSSKAETEKTYNIGDTVKTEKTEVTVTKVEDRDSVGTQYIEKKASDGGTIVAVQYTIKNVSKKPISSFSIPTVKLVDGDGTSYDSDIDASSTYATETKVDNSKILSDLNPNIKVTDVKAFEVDKEAYAKGTWKLKFSNDVIVKIK</sequence>